<evidence type="ECO:0000256" key="1">
    <source>
        <dbReference type="SAM" id="SignalP"/>
    </source>
</evidence>
<name>A0A923SGW4_9FLAO</name>
<feature type="chain" id="PRO_5038024088" evidence="1">
    <location>
        <begin position="20"/>
        <end position="146"/>
    </location>
</feature>
<feature type="signal peptide" evidence="1">
    <location>
        <begin position="1"/>
        <end position="19"/>
    </location>
</feature>
<dbReference type="RefSeq" id="WP_187021484.1">
    <property type="nucleotide sequence ID" value="NZ_JACRUK010000073.1"/>
</dbReference>
<keyword evidence="3" id="KW-1185">Reference proteome</keyword>
<comment type="caution">
    <text evidence="2">The sequence shown here is derived from an EMBL/GenBank/DDBJ whole genome shotgun (WGS) entry which is preliminary data.</text>
</comment>
<dbReference type="Proteomes" id="UP000641454">
    <property type="component" value="Unassembled WGS sequence"/>
</dbReference>
<dbReference type="EMBL" id="JACRUL010000075">
    <property type="protein sequence ID" value="MBC5846131.1"/>
    <property type="molecule type" value="Genomic_DNA"/>
</dbReference>
<gene>
    <name evidence="2" type="ORF">H8R25_17070</name>
</gene>
<accession>A0A923SGW4</accession>
<sequence>MNWKLSTLLIGLFSLGSNAQTTESENIIKVLEKESATWRSGDSKAHASCWHIQPYSRILVSTTDGKTYDVPAEEMVKISDAAGPGGSAINTNYKMNINGNTAWVSHNEASTAKDGVISYSYEIRLLEKINNEWKLVGQSIHMYNKD</sequence>
<keyword evidence="1" id="KW-0732">Signal</keyword>
<dbReference type="Gene3D" id="3.10.450.50">
    <property type="match status" value="1"/>
</dbReference>
<dbReference type="AlphaFoldDB" id="A0A923SGW4"/>
<evidence type="ECO:0000313" key="2">
    <source>
        <dbReference type="EMBL" id="MBC5846131.1"/>
    </source>
</evidence>
<protein>
    <submittedName>
        <fullName evidence="2">Endo-arabinase</fullName>
    </submittedName>
</protein>
<proteinExistence type="predicted"/>
<dbReference type="SUPFAM" id="SSF54427">
    <property type="entry name" value="NTF2-like"/>
    <property type="match status" value="1"/>
</dbReference>
<dbReference type="InterPro" id="IPR032710">
    <property type="entry name" value="NTF2-like_dom_sf"/>
</dbReference>
<reference evidence="2 3" key="1">
    <citation type="submission" date="2020-08" db="EMBL/GenBank/DDBJ databases">
        <title>Description of novel Flavobacterium F-392 isolate.</title>
        <authorList>
            <person name="Saticioglu I.B."/>
            <person name="Duman M."/>
            <person name="Altun S."/>
        </authorList>
    </citation>
    <scope>NUCLEOTIDE SEQUENCE [LARGE SCALE GENOMIC DNA]</scope>
    <source>
        <strain evidence="2 3">F-392</strain>
    </source>
</reference>
<evidence type="ECO:0000313" key="3">
    <source>
        <dbReference type="Proteomes" id="UP000641454"/>
    </source>
</evidence>
<organism evidence="2 3">
    <name type="scientific">Flavobacterium muglaense</name>
    <dbReference type="NCBI Taxonomy" id="2764716"/>
    <lineage>
        <taxon>Bacteria</taxon>
        <taxon>Pseudomonadati</taxon>
        <taxon>Bacteroidota</taxon>
        <taxon>Flavobacteriia</taxon>
        <taxon>Flavobacteriales</taxon>
        <taxon>Flavobacteriaceae</taxon>
        <taxon>Flavobacterium</taxon>
    </lineage>
</organism>